<proteinExistence type="predicted"/>
<gene>
    <name evidence="1" type="ORF">L6452_36634</name>
</gene>
<dbReference type="Proteomes" id="UP001055879">
    <property type="component" value="Linkage Group LG13"/>
</dbReference>
<evidence type="ECO:0000313" key="1">
    <source>
        <dbReference type="EMBL" id="KAI3681829.1"/>
    </source>
</evidence>
<protein>
    <submittedName>
        <fullName evidence="1">Uncharacterized protein</fullName>
    </submittedName>
</protein>
<evidence type="ECO:0000313" key="2">
    <source>
        <dbReference type="Proteomes" id="UP001055879"/>
    </source>
</evidence>
<reference evidence="1 2" key="2">
    <citation type="journal article" date="2022" name="Mol. Ecol. Resour.">
        <title>The genomes of chicory, endive, great burdock and yacon provide insights into Asteraceae paleo-polyploidization history and plant inulin production.</title>
        <authorList>
            <person name="Fan W."/>
            <person name="Wang S."/>
            <person name="Wang H."/>
            <person name="Wang A."/>
            <person name="Jiang F."/>
            <person name="Liu H."/>
            <person name="Zhao H."/>
            <person name="Xu D."/>
            <person name="Zhang Y."/>
        </authorList>
    </citation>
    <scope>NUCLEOTIDE SEQUENCE [LARGE SCALE GENOMIC DNA]</scope>
    <source>
        <strain evidence="2">cv. Niubang</strain>
    </source>
</reference>
<keyword evidence="2" id="KW-1185">Reference proteome</keyword>
<dbReference type="EMBL" id="CM042059">
    <property type="protein sequence ID" value="KAI3681829.1"/>
    <property type="molecule type" value="Genomic_DNA"/>
</dbReference>
<reference evidence="2" key="1">
    <citation type="journal article" date="2022" name="Mol. Ecol. Resour.">
        <title>The genomes of chicory, endive, great burdock and yacon provide insights into Asteraceae palaeo-polyploidization history and plant inulin production.</title>
        <authorList>
            <person name="Fan W."/>
            <person name="Wang S."/>
            <person name="Wang H."/>
            <person name="Wang A."/>
            <person name="Jiang F."/>
            <person name="Liu H."/>
            <person name="Zhao H."/>
            <person name="Xu D."/>
            <person name="Zhang Y."/>
        </authorList>
    </citation>
    <scope>NUCLEOTIDE SEQUENCE [LARGE SCALE GENOMIC DNA]</scope>
    <source>
        <strain evidence="2">cv. Niubang</strain>
    </source>
</reference>
<accession>A0ACB8Y9W3</accession>
<name>A0ACB8Y9W3_ARCLA</name>
<organism evidence="1 2">
    <name type="scientific">Arctium lappa</name>
    <name type="common">Greater burdock</name>
    <name type="synonym">Lappa major</name>
    <dbReference type="NCBI Taxonomy" id="4217"/>
    <lineage>
        <taxon>Eukaryota</taxon>
        <taxon>Viridiplantae</taxon>
        <taxon>Streptophyta</taxon>
        <taxon>Embryophyta</taxon>
        <taxon>Tracheophyta</taxon>
        <taxon>Spermatophyta</taxon>
        <taxon>Magnoliopsida</taxon>
        <taxon>eudicotyledons</taxon>
        <taxon>Gunneridae</taxon>
        <taxon>Pentapetalae</taxon>
        <taxon>asterids</taxon>
        <taxon>campanulids</taxon>
        <taxon>Asterales</taxon>
        <taxon>Asteraceae</taxon>
        <taxon>Carduoideae</taxon>
        <taxon>Cardueae</taxon>
        <taxon>Arctiinae</taxon>
        <taxon>Arctium</taxon>
    </lineage>
</organism>
<sequence>MAKRQDLDGGEKEEEQKQQHGSVSKIWDCGSPLYDSYELVSIADVIDRHLMTFPYIISRSIRSATRPSSYSSSLPLSPSSTMSHPSRKMKECSFMPSLKLWKMKINKGTKVKFGILKTCCGIVSWRK</sequence>
<comment type="caution">
    <text evidence="1">The sequence shown here is derived from an EMBL/GenBank/DDBJ whole genome shotgun (WGS) entry which is preliminary data.</text>
</comment>